<protein>
    <recommendedName>
        <fullName evidence="5">DUF262 domain-containing protein</fullName>
    </recommendedName>
</protein>
<accession>A0A222EPS8</accession>
<sequence length="687" mass="82491">MIEATNTFIEKELKELNELYIIPVFQRNYSWTTKECEQLFSDLLLTNNEYKHFIGIIILQRINNDLTRSSQNIIIDGQQRITTIFILIKALHDLCTNHNDSESLRSYLYMEDKKTKKIKLNKEDDITFKYLLNDDFDKIKIGSRIFSNYIFFKNKFSKLIEEEKFKIDEFSKLISKLIFVRVQINIDDNPQLIFERINSTGVELSTSDLIRNYLLMTNYSEELYENYWYELEKLFDNKNLNSFIHHYIMYKTNKSIPDSKVYSEFKKFLTVNDIPNEEVLKDLKKVSKLYAILLQVVPFPNSKINKVIRDLLVFKQRTCFPFIINILNDYYIDLIDQDTLYDCLLLIRNYILRRLIVDKVAKNLNKLFVDLYVKIFDKIENKKNYYDAIWSYFIQIKSTDRYPGDIDVKKSFQISNMYSNRQLCKYILYEIEHFNSKEKIIYDENITIEHIMPQNLSSEWKQYLGPDYSLIHSQFLHTIGNLSLTGYNSNLKDYSFKRKKSILIEKSSRFNHINKLIFESECWNEDAIINRSNFLWENFINIFCNKEPRIKIIYDSLNQPEQTLEDFEDVNGTNISYFELNGNRFYTKNWSEMLKLTLEELFKENSEKMISLALQNYSFKNNGTVDISFDKSKIKRFNEIHDTKVYYNRNYTPNEMLILIRNLFDLYGIDNNNFKFVNKIIKNNDYN</sequence>
<dbReference type="Pfam" id="PF03235">
    <property type="entry name" value="GmrSD_N"/>
    <property type="match status" value="1"/>
</dbReference>
<evidence type="ECO:0008006" key="5">
    <source>
        <dbReference type="Google" id="ProtNLM"/>
    </source>
</evidence>
<feature type="domain" description="GmrSD restriction endonucleases C-terminal" evidence="2">
    <location>
        <begin position="407"/>
        <end position="535"/>
    </location>
</feature>
<evidence type="ECO:0000313" key="3">
    <source>
        <dbReference type="EMBL" id="ASP28452.1"/>
    </source>
</evidence>
<dbReference type="Pfam" id="PF07510">
    <property type="entry name" value="GmrSD_C"/>
    <property type="match status" value="1"/>
</dbReference>
<dbReference type="EMBL" id="CP022535">
    <property type="protein sequence ID" value="ASP28452.1"/>
    <property type="molecule type" value="Genomic_DNA"/>
</dbReference>
<dbReference type="OrthoDB" id="9798761at2"/>
<proteinExistence type="predicted"/>
<gene>
    <name evidence="3" type="ORF">SCORR_v1c06800</name>
</gene>
<evidence type="ECO:0000259" key="1">
    <source>
        <dbReference type="Pfam" id="PF03235"/>
    </source>
</evidence>
<dbReference type="InterPro" id="IPR011089">
    <property type="entry name" value="GmrSD_C"/>
</dbReference>
<organism evidence="3 4">
    <name type="scientific">Spiroplasma corruscae</name>
    <dbReference type="NCBI Taxonomy" id="216934"/>
    <lineage>
        <taxon>Bacteria</taxon>
        <taxon>Bacillati</taxon>
        <taxon>Mycoplasmatota</taxon>
        <taxon>Mollicutes</taxon>
        <taxon>Entomoplasmatales</taxon>
        <taxon>Spiroplasmataceae</taxon>
        <taxon>Spiroplasma</taxon>
    </lineage>
</organism>
<dbReference type="PANTHER" id="PTHR35149:SF2">
    <property type="entry name" value="DUF262 DOMAIN-CONTAINING PROTEIN"/>
    <property type="match status" value="1"/>
</dbReference>
<reference evidence="3 4" key="1">
    <citation type="submission" date="2017-07" db="EMBL/GenBank/DDBJ databases">
        <title>Complete genome sequence of Spiroplasma corruscae EC-1 (DSM 19793).</title>
        <authorList>
            <person name="Tsai Y.-M."/>
            <person name="Lo W.-S."/>
            <person name="Kuo C.-H."/>
        </authorList>
    </citation>
    <scope>NUCLEOTIDE SEQUENCE [LARGE SCALE GENOMIC DNA]</scope>
    <source>
        <strain evidence="3 4">EC-1</strain>
    </source>
</reference>
<dbReference type="AlphaFoldDB" id="A0A222EPS8"/>
<evidence type="ECO:0000259" key="2">
    <source>
        <dbReference type="Pfam" id="PF07510"/>
    </source>
</evidence>
<dbReference type="PANTHER" id="PTHR35149">
    <property type="entry name" value="SLL5132 PROTEIN"/>
    <property type="match status" value="1"/>
</dbReference>
<dbReference type="Proteomes" id="UP000203229">
    <property type="component" value="Chromosome"/>
</dbReference>
<dbReference type="RefSeq" id="WP_094049204.1">
    <property type="nucleotide sequence ID" value="NZ_CP022535.1"/>
</dbReference>
<keyword evidence="4" id="KW-1185">Reference proteome</keyword>
<evidence type="ECO:0000313" key="4">
    <source>
        <dbReference type="Proteomes" id="UP000203229"/>
    </source>
</evidence>
<dbReference type="InterPro" id="IPR004919">
    <property type="entry name" value="GmrSD_N"/>
</dbReference>
<dbReference type="KEGG" id="scou:SCORR_v1c06800"/>
<feature type="domain" description="GmrSD restriction endonucleases N-terminal" evidence="1">
    <location>
        <begin position="15"/>
        <end position="215"/>
    </location>
</feature>
<name>A0A222EPS8_9MOLU</name>